<dbReference type="EMBL" id="CAXAMM010034324">
    <property type="protein sequence ID" value="CAK9072613.1"/>
    <property type="molecule type" value="Genomic_DNA"/>
</dbReference>
<feature type="domain" description="YqhI" evidence="2">
    <location>
        <begin position="18"/>
        <end position="51"/>
    </location>
</feature>
<dbReference type="PANTHER" id="PTHR46623">
    <property type="entry name" value="CARBOXYMETHYLENEBUTENOLIDASE-RELATED"/>
    <property type="match status" value="1"/>
</dbReference>
<gene>
    <name evidence="3" type="ORF">SCF082_LOCUS35682</name>
</gene>
<evidence type="ECO:0000313" key="3">
    <source>
        <dbReference type="EMBL" id="CAK9072613.1"/>
    </source>
</evidence>
<keyword evidence="3" id="KW-0378">Hydrolase</keyword>
<protein>
    <submittedName>
        <fullName evidence="3">Hydrolase YghX</fullName>
    </submittedName>
</protein>
<dbReference type="Pfam" id="PF01738">
    <property type="entry name" value="DLH"/>
    <property type="match status" value="1"/>
</dbReference>
<dbReference type="InterPro" id="IPR029058">
    <property type="entry name" value="AB_hydrolase_fold"/>
</dbReference>
<proteinExistence type="predicted"/>
<evidence type="ECO:0000259" key="2">
    <source>
        <dbReference type="Pfam" id="PF23678"/>
    </source>
</evidence>
<accession>A0ABP0P969</accession>
<dbReference type="InterPro" id="IPR002925">
    <property type="entry name" value="Dienelactn_hydro"/>
</dbReference>
<evidence type="ECO:0000259" key="1">
    <source>
        <dbReference type="Pfam" id="PF01738"/>
    </source>
</evidence>
<sequence>MRAHLWITMFLDWETLEMERKDAKQFDQEVLDLYDDYAHGRLDRREYIKRLGAFAVGGMTVQTLLSSLTPNYAWAEQVKPDDPRIKTETLSYASPKGAGTMKGLLARPAEGTKFPAVLVIHENRGLNPYIEDVARRLAVAGFLALAPDALTPLGGYPGNDDEGRAMQAKRETAKMTEDFIAAAKLLDTHPLSTGKVGVVGFCFGGGMVNQLAVRIPDVIDAGVPFYGRQPDAADVPKITAPLLIQNAGLDKRILAGAPAFEAALKEHGKSFEAHIYPGVNHGFHNDTTPRYDEEAAELAWKRTIAFFNELTVLVGLLTRSELDRKRDFDRPEVQLTEKSHLVFLTRSRFGILSQCQLDDADRFECAGTDAGTHPAGR</sequence>
<dbReference type="PANTHER" id="PTHR46623:SF6">
    <property type="entry name" value="ALPHA_BETA-HYDROLASES SUPERFAMILY PROTEIN"/>
    <property type="match status" value="1"/>
</dbReference>
<dbReference type="GO" id="GO:0016787">
    <property type="term" value="F:hydrolase activity"/>
    <property type="evidence" value="ECO:0007669"/>
    <property type="project" value="UniProtKB-KW"/>
</dbReference>
<feature type="domain" description="Dienelactone hydrolase" evidence="1">
    <location>
        <begin position="101"/>
        <end position="309"/>
    </location>
</feature>
<dbReference type="InterPro" id="IPR057802">
    <property type="entry name" value="YqhI_dom"/>
</dbReference>
<dbReference type="Gene3D" id="3.40.50.1820">
    <property type="entry name" value="alpha/beta hydrolase"/>
    <property type="match status" value="1"/>
</dbReference>
<dbReference type="SUPFAM" id="SSF53474">
    <property type="entry name" value="alpha/beta-Hydrolases"/>
    <property type="match status" value="1"/>
</dbReference>
<dbReference type="InterPro" id="IPR051049">
    <property type="entry name" value="Dienelactone_hydrolase-like"/>
</dbReference>
<comment type="caution">
    <text evidence="3">The sequence shown here is derived from an EMBL/GenBank/DDBJ whole genome shotgun (WGS) entry which is preliminary data.</text>
</comment>
<evidence type="ECO:0000313" key="4">
    <source>
        <dbReference type="Proteomes" id="UP001642464"/>
    </source>
</evidence>
<dbReference type="Proteomes" id="UP001642464">
    <property type="component" value="Unassembled WGS sequence"/>
</dbReference>
<reference evidence="3 4" key="1">
    <citation type="submission" date="2024-02" db="EMBL/GenBank/DDBJ databases">
        <authorList>
            <person name="Chen Y."/>
            <person name="Shah S."/>
            <person name="Dougan E. K."/>
            <person name="Thang M."/>
            <person name="Chan C."/>
        </authorList>
    </citation>
    <scope>NUCLEOTIDE SEQUENCE [LARGE SCALE GENOMIC DNA]</scope>
</reference>
<organism evidence="3 4">
    <name type="scientific">Durusdinium trenchii</name>
    <dbReference type="NCBI Taxonomy" id="1381693"/>
    <lineage>
        <taxon>Eukaryota</taxon>
        <taxon>Sar</taxon>
        <taxon>Alveolata</taxon>
        <taxon>Dinophyceae</taxon>
        <taxon>Suessiales</taxon>
        <taxon>Symbiodiniaceae</taxon>
        <taxon>Durusdinium</taxon>
    </lineage>
</organism>
<dbReference type="Pfam" id="PF23678">
    <property type="entry name" value="YqhI"/>
    <property type="match status" value="1"/>
</dbReference>
<name>A0ABP0P969_9DINO</name>
<keyword evidence="4" id="KW-1185">Reference proteome</keyword>